<organism evidence="2 3">
    <name type="scientific">Thalassovita litoralis</name>
    <dbReference type="NCBI Taxonomy" id="1010611"/>
    <lineage>
        <taxon>Bacteria</taxon>
        <taxon>Pseudomonadati</taxon>
        <taxon>Pseudomonadota</taxon>
        <taxon>Alphaproteobacteria</taxon>
        <taxon>Rhodobacterales</taxon>
        <taxon>Roseobacteraceae</taxon>
        <taxon>Thalassovita</taxon>
    </lineage>
</organism>
<dbReference type="Pfam" id="PF08570">
    <property type="entry name" value="DUF1761"/>
    <property type="match status" value="1"/>
</dbReference>
<gene>
    <name evidence="2" type="ORF">SAMN06265173_1462</name>
</gene>
<dbReference type="AlphaFoldDB" id="A0A521FR60"/>
<sequence length="131" mass="13772">MNYLGILVAALAAYGFGAVWYMMLAPHWVQAAEIKTDTNGQPLNKGAPLPYVIAFVSCLLVAGMMRFLFTEIGVSGWDEGLIGGLSIGLFLSAPWLTTCYAFAGRPIALTLIDGGYAVGGSILAGIVLTLL</sequence>
<keyword evidence="1" id="KW-0472">Membrane</keyword>
<evidence type="ECO:0000313" key="3">
    <source>
        <dbReference type="Proteomes" id="UP000316030"/>
    </source>
</evidence>
<reference evidence="2 3" key="1">
    <citation type="submission" date="2017-05" db="EMBL/GenBank/DDBJ databases">
        <authorList>
            <person name="Varghese N."/>
            <person name="Submissions S."/>
        </authorList>
    </citation>
    <scope>NUCLEOTIDE SEQUENCE [LARGE SCALE GENOMIC DNA]</scope>
    <source>
        <strain evidence="2 3">DSM 29506</strain>
    </source>
</reference>
<keyword evidence="3" id="KW-1185">Reference proteome</keyword>
<proteinExistence type="predicted"/>
<accession>A0A521FR60</accession>
<feature type="transmembrane region" description="Helical" evidence="1">
    <location>
        <begin position="109"/>
        <end position="130"/>
    </location>
</feature>
<feature type="transmembrane region" description="Helical" evidence="1">
    <location>
        <begin position="47"/>
        <end position="69"/>
    </location>
</feature>
<feature type="transmembrane region" description="Helical" evidence="1">
    <location>
        <begin position="81"/>
        <end position="103"/>
    </location>
</feature>
<dbReference type="Proteomes" id="UP000316030">
    <property type="component" value="Unassembled WGS sequence"/>
</dbReference>
<dbReference type="InterPro" id="IPR013879">
    <property type="entry name" value="DUF1761"/>
</dbReference>
<keyword evidence="1" id="KW-0812">Transmembrane</keyword>
<evidence type="ECO:0008006" key="4">
    <source>
        <dbReference type="Google" id="ProtNLM"/>
    </source>
</evidence>
<dbReference type="EMBL" id="FXTO01000046">
    <property type="protein sequence ID" value="SMO98693.1"/>
    <property type="molecule type" value="Genomic_DNA"/>
</dbReference>
<dbReference type="OrthoDB" id="344736at2"/>
<keyword evidence="1" id="KW-1133">Transmembrane helix</keyword>
<evidence type="ECO:0000313" key="2">
    <source>
        <dbReference type="EMBL" id="SMO98693.1"/>
    </source>
</evidence>
<evidence type="ECO:0000256" key="1">
    <source>
        <dbReference type="SAM" id="Phobius"/>
    </source>
</evidence>
<protein>
    <recommendedName>
        <fullName evidence="4">DUF1761 domain-containing protein</fullName>
    </recommendedName>
</protein>
<name>A0A521FR60_9RHOB</name>
<dbReference type="RefSeq" id="WP_142494917.1">
    <property type="nucleotide sequence ID" value="NZ_FXTO01000046.1"/>
</dbReference>